<organism evidence="2 3">
    <name type="scientific">Melanomma pulvis-pyrius CBS 109.77</name>
    <dbReference type="NCBI Taxonomy" id="1314802"/>
    <lineage>
        <taxon>Eukaryota</taxon>
        <taxon>Fungi</taxon>
        <taxon>Dikarya</taxon>
        <taxon>Ascomycota</taxon>
        <taxon>Pezizomycotina</taxon>
        <taxon>Dothideomycetes</taxon>
        <taxon>Pleosporomycetidae</taxon>
        <taxon>Pleosporales</taxon>
        <taxon>Melanommataceae</taxon>
        <taxon>Melanomma</taxon>
    </lineage>
</organism>
<feature type="chain" id="PRO_5025552870" evidence="1">
    <location>
        <begin position="21"/>
        <end position="302"/>
    </location>
</feature>
<dbReference type="OrthoDB" id="2142213at2759"/>
<name>A0A6A6X423_9PLEO</name>
<dbReference type="EMBL" id="MU002044">
    <property type="protein sequence ID" value="KAF2790988.1"/>
    <property type="molecule type" value="Genomic_DNA"/>
</dbReference>
<keyword evidence="1" id="KW-0732">Signal</keyword>
<accession>A0A6A6X423</accession>
<proteinExistence type="predicted"/>
<keyword evidence="3" id="KW-1185">Reference proteome</keyword>
<evidence type="ECO:0000256" key="1">
    <source>
        <dbReference type="SAM" id="SignalP"/>
    </source>
</evidence>
<feature type="signal peptide" evidence="1">
    <location>
        <begin position="1"/>
        <end position="20"/>
    </location>
</feature>
<evidence type="ECO:0000313" key="2">
    <source>
        <dbReference type="EMBL" id="KAF2790988.1"/>
    </source>
</evidence>
<gene>
    <name evidence="2" type="ORF">K505DRAFT_327206</name>
</gene>
<reference evidence="2" key="1">
    <citation type="journal article" date="2020" name="Stud. Mycol.">
        <title>101 Dothideomycetes genomes: a test case for predicting lifestyles and emergence of pathogens.</title>
        <authorList>
            <person name="Haridas S."/>
            <person name="Albert R."/>
            <person name="Binder M."/>
            <person name="Bloem J."/>
            <person name="Labutti K."/>
            <person name="Salamov A."/>
            <person name="Andreopoulos B."/>
            <person name="Baker S."/>
            <person name="Barry K."/>
            <person name="Bills G."/>
            <person name="Bluhm B."/>
            <person name="Cannon C."/>
            <person name="Castanera R."/>
            <person name="Culley D."/>
            <person name="Daum C."/>
            <person name="Ezra D."/>
            <person name="Gonzalez J."/>
            <person name="Henrissat B."/>
            <person name="Kuo A."/>
            <person name="Liang C."/>
            <person name="Lipzen A."/>
            <person name="Lutzoni F."/>
            <person name="Magnuson J."/>
            <person name="Mondo S."/>
            <person name="Nolan M."/>
            <person name="Ohm R."/>
            <person name="Pangilinan J."/>
            <person name="Park H.-J."/>
            <person name="Ramirez L."/>
            <person name="Alfaro M."/>
            <person name="Sun H."/>
            <person name="Tritt A."/>
            <person name="Yoshinaga Y."/>
            <person name="Zwiers L.-H."/>
            <person name="Turgeon B."/>
            <person name="Goodwin S."/>
            <person name="Spatafora J."/>
            <person name="Crous P."/>
            <person name="Grigoriev I."/>
        </authorList>
    </citation>
    <scope>NUCLEOTIDE SEQUENCE</scope>
    <source>
        <strain evidence="2">CBS 109.77</strain>
    </source>
</reference>
<evidence type="ECO:0000313" key="3">
    <source>
        <dbReference type="Proteomes" id="UP000799757"/>
    </source>
</evidence>
<protein>
    <submittedName>
        <fullName evidence="2">Uncharacterized protein</fullName>
    </submittedName>
</protein>
<sequence>MVRTAAILSLASLLLPTIEALSIDLTKLTLFRRDKTALLPNFDLLTAEPDRVPPAAKSTTRRWEAGQYPQSCYDKAREEISETNKDPKCQLKDLEVYDVLYEGCDADPWVMCRCVNAEHSLQEMVDGMGTVPHGVRSMVAHVVNMNGYGGGGGGSSNDRIYYGGRPEETFFSHESMHSNDKGFSSSEDYQKAYDADTCVPDDYSNASPAENFAQLGTWLNFGINGKEIDPYTGKDASCMKNQLEAAQKWLGDKLPLATTKCAPRPANDANVPGTVKARDVVRADPAVGFESLLPHVPYQRSF</sequence>
<dbReference type="Proteomes" id="UP000799757">
    <property type="component" value="Unassembled WGS sequence"/>
</dbReference>
<dbReference type="AlphaFoldDB" id="A0A6A6X423"/>